<dbReference type="EC" id="6.1.1.5" evidence="10"/>
<dbReference type="Gene3D" id="3.90.740.10">
    <property type="entry name" value="Valyl/Leucyl/Isoleucyl-tRNA synthetase, editing domain"/>
    <property type="match status" value="1"/>
</dbReference>
<dbReference type="AlphaFoldDB" id="A0A147JTM4"/>
<dbReference type="Pfam" id="PF00133">
    <property type="entry name" value="tRNA-synt_1"/>
    <property type="match status" value="1"/>
</dbReference>
<evidence type="ECO:0000256" key="2">
    <source>
        <dbReference type="ARBA" id="ARBA00022598"/>
    </source>
</evidence>
<dbReference type="GO" id="GO:0004822">
    <property type="term" value="F:isoleucine-tRNA ligase activity"/>
    <property type="evidence" value="ECO:0007669"/>
    <property type="project" value="UniProtKB-UniRule"/>
</dbReference>
<comment type="similarity">
    <text evidence="10">Belongs to the class-I aminoacyl-tRNA synthetase family. IleS type 2 subfamily.</text>
</comment>
<evidence type="ECO:0000256" key="1">
    <source>
        <dbReference type="ARBA" id="ARBA00022490"/>
    </source>
</evidence>
<dbReference type="SUPFAM" id="SSF50677">
    <property type="entry name" value="ValRS/IleRS/LeuRS editing domain"/>
    <property type="match status" value="1"/>
</dbReference>
<feature type="domain" description="Aminoacyl-tRNA synthetase class Ia" evidence="11">
    <location>
        <begin position="18"/>
        <end position="638"/>
    </location>
</feature>
<comment type="caution">
    <text evidence="13">The sequence shown here is derived from an EMBL/GenBank/DDBJ whole genome shotgun (WGS) entry which is preliminary data.</text>
</comment>
<dbReference type="GO" id="GO:0005524">
    <property type="term" value="F:ATP binding"/>
    <property type="evidence" value="ECO:0007669"/>
    <property type="project" value="UniProtKB-UniRule"/>
</dbReference>
<gene>
    <name evidence="10" type="primary">ileS</name>
    <name evidence="13" type="ORF">APZ16_01410</name>
</gene>
<keyword evidence="2 10" id="KW-0436">Ligase</keyword>
<evidence type="ECO:0000256" key="5">
    <source>
        <dbReference type="ARBA" id="ARBA00022833"/>
    </source>
</evidence>
<protein>
    <recommendedName>
        <fullName evidence="10">Isoleucine--tRNA ligase</fullName>
        <ecNumber evidence="10">6.1.1.5</ecNumber>
    </recommendedName>
    <alternativeName>
        <fullName evidence="10">Isoleucyl-tRNA synthetase</fullName>
        <shortName evidence="10">IleRS</shortName>
    </alternativeName>
</protein>
<dbReference type="Pfam" id="PF19302">
    <property type="entry name" value="DUF5915"/>
    <property type="match status" value="1"/>
</dbReference>
<evidence type="ECO:0000313" key="14">
    <source>
        <dbReference type="Proteomes" id="UP000074294"/>
    </source>
</evidence>
<feature type="binding site" evidence="10">
    <location>
        <position position="602"/>
    </location>
    <ligand>
        <name>ATP</name>
        <dbReference type="ChEBI" id="CHEBI:30616"/>
    </ligand>
</feature>
<dbReference type="InterPro" id="IPR013155">
    <property type="entry name" value="M/V/L/I-tRNA-synth_anticd-bd"/>
</dbReference>
<dbReference type="SUPFAM" id="SSF52374">
    <property type="entry name" value="Nucleotidylyl transferase"/>
    <property type="match status" value="1"/>
</dbReference>
<dbReference type="EMBL" id="LQMQ01000055">
    <property type="protein sequence ID" value="KUO39832.1"/>
    <property type="molecule type" value="Genomic_DNA"/>
</dbReference>
<accession>A0A147JTM4</accession>
<evidence type="ECO:0000256" key="6">
    <source>
        <dbReference type="ARBA" id="ARBA00022840"/>
    </source>
</evidence>
<keyword evidence="5 10" id="KW-0862">Zinc</keyword>
<dbReference type="Gene3D" id="3.40.50.620">
    <property type="entry name" value="HUPs"/>
    <property type="match status" value="2"/>
</dbReference>
<dbReference type="HAMAP" id="MF_02003">
    <property type="entry name" value="Ile_tRNA_synth_type2"/>
    <property type="match status" value="1"/>
</dbReference>
<dbReference type="GO" id="GO:0002161">
    <property type="term" value="F:aminoacyl-tRNA deacylase activity"/>
    <property type="evidence" value="ECO:0007669"/>
    <property type="project" value="InterPro"/>
</dbReference>
<comment type="cofactor">
    <cofactor evidence="10">
        <name>Zn(2+)</name>
        <dbReference type="ChEBI" id="CHEBI:29105"/>
    </cofactor>
</comment>
<dbReference type="SUPFAM" id="SSF47323">
    <property type="entry name" value="Anticodon-binding domain of a subclass of class I aminoacyl-tRNA synthetases"/>
    <property type="match status" value="1"/>
</dbReference>
<dbReference type="GO" id="GO:0006428">
    <property type="term" value="P:isoleucyl-tRNA aminoacylation"/>
    <property type="evidence" value="ECO:0007669"/>
    <property type="project" value="UniProtKB-UniRule"/>
</dbReference>
<proteinExistence type="inferred from homology"/>
<organism evidence="13 14">
    <name type="scientific">Hadarchaeum yellowstonense</name>
    <dbReference type="NCBI Taxonomy" id="1776334"/>
    <lineage>
        <taxon>Archaea</taxon>
        <taxon>Methanobacteriati</taxon>
        <taxon>Candidatus Hadarchaeota</taxon>
        <taxon>Candidatus Hadarchaeia</taxon>
        <taxon>Candidatus Hadarchaeales</taxon>
        <taxon>Candidatus Hadarchaeaceae</taxon>
        <taxon>Candidatus Hadarchaeum</taxon>
    </lineage>
</organism>
<dbReference type="NCBIfam" id="TIGR00392">
    <property type="entry name" value="ileS"/>
    <property type="match status" value="1"/>
</dbReference>
<evidence type="ECO:0000256" key="10">
    <source>
        <dbReference type="HAMAP-Rule" id="MF_02003"/>
    </source>
</evidence>
<dbReference type="CDD" id="cd07961">
    <property type="entry name" value="Anticodon_Ia_Ile_ABEc"/>
    <property type="match status" value="1"/>
</dbReference>
<evidence type="ECO:0000313" key="13">
    <source>
        <dbReference type="EMBL" id="KUO39832.1"/>
    </source>
</evidence>
<evidence type="ECO:0000259" key="12">
    <source>
        <dbReference type="Pfam" id="PF08264"/>
    </source>
</evidence>
<dbReference type="PANTHER" id="PTHR42780:SF1">
    <property type="entry name" value="ISOLEUCINE--TRNA LIGASE, CYTOPLASMIC"/>
    <property type="match status" value="1"/>
</dbReference>
<evidence type="ECO:0000256" key="9">
    <source>
        <dbReference type="ARBA" id="ARBA00048359"/>
    </source>
</evidence>
<dbReference type="PROSITE" id="PS00178">
    <property type="entry name" value="AA_TRNA_LIGASE_I"/>
    <property type="match status" value="1"/>
</dbReference>
<keyword evidence="6 10" id="KW-0067">ATP-binding</keyword>
<evidence type="ECO:0000256" key="7">
    <source>
        <dbReference type="ARBA" id="ARBA00022917"/>
    </source>
</evidence>
<sequence length="1063" mass="122300">MIQPAAKVYDARKAEKEVQEWWLSAGIYEKVKRSRETSKPWYFLDGPPYASGSIHLGTAWNKIIKDTVIRYQTMCGRNVRRQPGWDCHGLPIEVKVEELLGIKSKKDIEQKIGVEEFVEQCKKWATDHVRLMTEQFKQLGVWMDWDDPYITFKRDYIESAWWTLKKAYERGLVKKDLRVIHWCPRCETALAEHEVRGEYQNVSDPSLYVRFRLRDRPNEYLLVWTTTPWTLPADLAVCVNPDYDYSEVEIGGDIYILATALVEKVMKDLGVSDYREVGSVKGVTLEGIQYEHPLLEEVPKQREFLEHHRVILGSHVTLDEGTGCVHTAPGHGEEDFEVGLRYGLPVFSPVGPDGRFTEEAGKYAGIFVKEADGVILEDLRKKGLLVKHGTVVHQYPHCWRCQSPLLFRATEQWFLKVAELKSTIIQKNAEKVKWVPDWATIRYANGVESVGDWCISRQRYWGIPLPIWVCEQCQNTIVVGSLEELSRLSLQPLGDIDLHRPHVDRVEIKCPKCGGVSRRVPDVLDVWFDSGIASWASLGYPKRQELFNQIWPSDFVTEGEDQVTKWFYSQQVVSIAAFGEVPYRRVLMHGFALDEKGRKMSKSLGNVVNPEDVVNKNGVDVLRLYILGANPPWEDLKFSWKSLEVVQRMMGVLWNVHVFATTYMSLDGFDPRKIDLDKVSVSLMPEDLWMISRINSVAREVTQAMEDLNLHSAVRVLSNFILEDLSRWYVRSVRERVWIEKEDPKKLAAYVVLYQALHVLVRLMAPFAPHITEVIYRDLVKAADPSSPESVHMLPWPSVEEHAINSRLEEGMRIVRALVEAGAAARQQHKLKLRWPVKRVSIRMASAEGLEAVKDLQELLRSQLNCKELLVVGPKERLKELGLRVKVDEGRFREKFGDLAERAMELIKGMDARRLAEELDLHGFVGLQFDGYKLSVHKELVDFEEEPPEGIALVQTEFGLLAMDTRMTPELEAESLARELVRRLQMMRKEMDLGMEERVDVVIGVASEKELESLSTQQEYISREVRVRNLRLCLLEAVSGEGYLKDWNIDGDNFRLLVKKVRP</sequence>
<feature type="domain" description="Methionyl/Valyl/Leucyl/Isoleucyl-tRNA synthetase anticodon-binding" evidence="12">
    <location>
        <begin position="687"/>
        <end position="838"/>
    </location>
</feature>
<dbReference type="GO" id="GO:0008270">
    <property type="term" value="F:zinc ion binding"/>
    <property type="evidence" value="ECO:0007669"/>
    <property type="project" value="UniProtKB-UniRule"/>
</dbReference>
<dbReference type="Gene3D" id="1.10.730.10">
    <property type="entry name" value="Isoleucyl-tRNA Synthetase, Domain 1"/>
    <property type="match status" value="1"/>
</dbReference>
<dbReference type="InterPro" id="IPR002301">
    <property type="entry name" value="Ile-tRNA-ligase"/>
</dbReference>
<dbReference type="PANTHER" id="PTHR42780">
    <property type="entry name" value="SOLEUCYL-TRNA SYNTHETASE"/>
    <property type="match status" value="1"/>
</dbReference>
<comment type="function">
    <text evidence="10">Catalyzes the attachment of isoleucine to tRNA(Ile). As IleRS can inadvertently accommodate and process structurally similar amino acids such as valine, to avoid such errors it has two additional distinct tRNA(Ile)-dependent editing activities. One activity is designated as 'pretransfer' editing and involves the hydrolysis of activated Val-AMP. The other activity is designated 'posttransfer' editing and involves deacylation of mischarged Val-tRNA(Ile).</text>
</comment>
<dbReference type="InterPro" id="IPR001412">
    <property type="entry name" value="aa-tRNA-synth_I_CS"/>
</dbReference>
<keyword evidence="1 10" id="KW-0963">Cytoplasm</keyword>
<dbReference type="GO" id="GO:0005737">
    <property type="term" value="C:cytoplasm"/>
    <property type="evidence" value="ECO:0007669"/>
    <property type="project" value="UniProtKB-SubCell"/>
</dbReference>
<evidence type="ECO:0000256" key="3">
    <source>
        <dbReference type="ARBA" id="ARBA00022723"/>
    </source>
</evidence>
<comment type="subcellular location">
    <subcellularLocation>
        <location evidence="10">Cytoplasm</location>
    </subcellularLocation>
</comment>
<dbReference type="InterPro" id="IPR023586">
    <property type="entry name" value="Ile-tRNA-ligase_type2"/>
</dbReference>
<dbReference type="PRINTS" id="PR00984">
    <property type="entry name" value="TRNASYNTHILE"/>
</dbReference>
<dbReference type="GO" id="GO:0000049">
    <property type="term" value="F:tRNA binding"/>
    <property type="evidence" value="ECO:0007669"/>
    <property type="project" value="InterPro"/>
</dbReference>
<dbReference type="FunFam" id="3.40.50.620:FF:000286">
    <property type="entry name" value="Isoleucine--tRNA ligase"/>
    <property type="match status" value="1"/>
</dbReference>
<dbReference type="Pfam" id="PF08264">
    <property type="entry name" value="Anticodon_1"/>
    <property type="match status" value="1"/>
</dbReference>
<reference evidence="13 14" key="1">
    <citation type="journal article" date="2016" name="Nat. Microbiol.">
        <title>Genomic inference of the metabolism of cosmopolitan subsurface Archaea, Hadesarchaea.</title>
        <authorList>
            <person name="Baker B.J."/>
            <person name="Saw J.H."/>
            <person name="Lind A.E."/>
            <person name="Lazar C.S."/>
            <person name="Hinrichs K.-U."/>
            <person name="Teske A.P."/>
            <person name="Ettema T.J."/>
        </authorList>
    </citation>
    <scope>NUCLEOTIDE SEQUENCE [LARGE SCALE GENOMIC DNA]</scope>
</reference>
<dbReference type="InterPro" id="IPR014729">
    <property type="entry name" value="Rossmann-like_a/b/a_fold"/>
</dbReference>
<dbReference type="Proteomes" id="UP000074294">
    <property type="component" value="Unassembled WGS sequence"/>
</dbReference>
<feature type="short sequence motif" description="'HIGH' region" evidence="10">
    <location>
        <begin position="48"/>
        <end position="58"/>
    </location>
</feature>
<keyword evidence="4 10" id="KW-0547">Nucleotide-binding</keyword>
<feature type="short sequence motif" description="'KMSKS' region" evidence="10">
    <location>
        <begin position="599"/>
        <end position="603"/>
    </location>
</feature>
<keyword evidence="8 10" id="KW-0030">Aminoacyl-tRNA synthetase</keyword>
<evidence type="ECO:0000256" key="4">
    <source>
        <dbReference type="ARBA" id="ARBA00022741"/>
    </source>
</evidence>
<keyword evidence="7 10" id="KW-0648">Protein biosynthesis</keyword>
<dbReference type="InterPro" id="IPR002300">
    <property type="entry name" value="aa-tRNA-synth_Ia"/>
</dbReference>
<evidence type="ECO:0000256" key="8">
    <source>
        <dbReference type="ARBA" id="ARBA00023146"/>
    </source>
</evidence>
<dbReference type="InterPro" id="IPR009080">
    <property type="entry name" value="tRNAsynth_Ia_anticodon-bd"/>
</dbReference>
<evidence type="ECO:0000259" key="11">
    <source>
        <dbReference type="Pfam" id="PF00133"/>
    </source>
</evidence>
<dbReference type="CDD" id="cd00818">
    <property type="entry name" value="IleRS_core"/>
    <property type="match status" value="1"/>
</dbReference>
<keyword evidence="3 10" id="KW-0479">Metal-binding</keyword>
<dbReference type="InterPro" id="IPR009008">
    <property type="entry name" value="Val/Leu/Ile-tRNA-synth_edit"/>
</dbReference>
<dbReference type="STRING" id="1776334.APZ16_01410"/>
<dbReference type="InterPro" id="IPR033709">
    <property type="entry name" value="Anticodon_Ile_ABEc"/>
</dbReference>
<name>A0A147JTM4_HADYE</name>
<comment type="catalytic activity">
    <reaction evidence="9 10">
        <text>tRNA(Ile) + L-isoleucine + ATP = L-isoleucyl-tRNA(Ile) + AMP + diphosphate</text>
        <dbReference type="Rhea" id="RHEA:11060"/>
        <dbReference type="Rhea" id="RHEA-COMP:9666"/>
        <dbReference type="Rhea" id="RHEA-COMP:9695"/>
        <dbReference type="ChEBI" id="CHEBI:30616"/>
        <dbReference type="ChEBI" id="CHEBI:33019"/>
        <dbReference type="ChEBI" id="CHEBI:58045"/>
        <dbReference type="ChEBI" id="CHEBI:78442"/>
        <dbReference type="ChEBI" id="CHEBI:78528"/>
        <dbReference type="ChEBI" id="CHEBI:456215"/>
        <dbReference type="EC" id="6.1.1.5"/>
    </reaction>
</comment>
<comment type="subunit">
    <text evidence="10">Monomer.</text>
</comment>
<comment type="domain">
    <text evidence="10">IleRS has two distinct active sites: one for aminoacylation and one for editing. The misactivated valine is translocated from the active site to the editing site, which sterically excludes the correctly activated isoleucine. The single editing site contains two valyl binding pockets, one specific for each substrate (Val-AMP or Val-tRNA(Ile)).</text>
</comment>